<evidence type="ECO:0000313" key="2">
    <source>
        <dbReference type="EMBL" id="OGB73299.1"/>
    </source>
</evidence>
<feature type="transmembrane region" description="Helical" evidence="1">
    <location>
        <begin position="60"/>
        <end position="86"/>
    </location>
</feature>
<proteinExistence type="predicted"/>
<keyword evidence="1" id="KW-0472">Membrane</keyword>
<accession>A0A1F4NPC1</accession>
<keyword evidence="1" id="KW-1133">Transmembrane helix</keyword>
<organism evidence="2 3">
    <name type="scientific">candidate division Kazan bacterium RIFCSPLOWO2_01_FULL_45_19</name>
    <dbReference type="NCBI Taxonomy" id="1798538"/>
    <lineage>
        <taxon>Bacteria</taxon>
        <taxon>Bacteria division Kazan-3B-28</taxon>
    </lineage>
</organism>
<evidence type="ECO:0000313" key="3">
    <source>
        <dbReference type="Proteomes" id="UP000178085"/>
    </source>
</evidence>
<dbReference type="EMBL" id="METD01000001">
    <property type="protein sequence ID" value="OGB73299.1"/>
    <property type="molecule type" value="Genomic_DNA"/>
</dbReference>
<evidence type="ECO:0000256" key="1">
    <source>
        <dbReference type="SAM" id="Phobius"/>
    </source>
</evidence>
<name>A0A1F4NPC1_UNCK3</name>
<keyword evidence="1" id="KW-0812">Transmembrane</keyword>
<comment type="caution">
    <text evidence="2">The sequence shown here is derived from an EMBL/GenBank/DDBJ whole genome shotgun (WGS) entry which is preliminary data.</text>
</comment>
<protein>
    <submittedName>
        <fullName evidence="2">Uncharacterized protein</fullName>
    </submittedName>
</protein>
<reference evidence="2 3" key="1">
    <citation type="journal article" date="2016" name="Nat. Commun.">
        <title>Thousands of microbial genomes shed light on interconnected biogeochemical processes in an aquifer system.</title>
        <authorList>
            <person name="Anantharaman K."/>
            <person name="Brown C.T."/>
            <person name="Hug L.A."/>
            <person name="Sharon I."/>
            <person name="Castelle C.J."/>
            <person name="Probst A.J."/>
            <person name="Thomas B.C."/>
            <person name="Singh A."/>
            <person name="Wilkins M.J."/>
            <person name="Karaoz U."/>
            <person name="Brodie E.L."/>
            <person name="Williams K.H."/>
            <person name="Hubbard S.S."/>
            <person name="Banfield J.F."/>
        </authorList>
    </citation>
    <scope>NUCLEOTIDE SEQUENCE [LARGE SCALE GENOMIC DNA]</scope>
</reference>
<dbReference type="Proteomes" id="UP000178085">
    <property type="component" value="Unassembled WGS sequence"/>
</dbReference>
<gene>
    <name evidence="2" type="ORF">A3K51_00250</name>
</gene>
<dbReference type="AlphaFoldDB" id="A0A1F4NPC1"/>
<sequence length="140" mass="14729">MPKHSFMEKKRTKFWWAKPWLYGFWVALGAFALILIAKFGTDMLSASQAATADTAGGMGFDAYLCSAITYANALIGVLAVFTVIMAGVSYMTSSGGKEGISTAKSMIVAAITGVLLYAMGQLLLGTCGTGAGGLITRFFN</sequence>
<feature type="transmembrane region" description="Helical" evidence="1">
    <location>
        <begin position="107"/>
        <end position="135"/>
    </location>
</feature>
<feature type="transmembrane region" description="Helical" evidence="1">
    <location>
        <begin position="20"/>
        <end position="40"/>
    </location>
</feature>